<dbReference type="SMART" id="SM00342">
    <property type="entry name" value="HTH_ARAC"/>
    <property type="match status" value="1"/>
</dbReference>
<name>A0A1Y5TVU9_9RHOB</name>
<dbReference type="PROSITE" id="PS00041">
    <property type="entry name" value="HTH_ARAC_FAMILY_1"/>
    <property type="match status" value="1"/>
</dbReference>
<accession>A0A1Y5TVU9</accession>
<proteinExistence type="predicted"/>
<sequence>MPKGLTSYNCTTSRRLGLESQLDIPFMTVGRIDGKMRTQMHRVVEGGESGVLVLVELGQTSGQGPHVSPTGANSEVYPKASVSIRDLRYPCEVGITEESDTIIFWIGRDALNEFSILSGGPEFTVLSCVEGVNDPSLQGLALALLPALEYPCKSSLLFLKPLALAILAHLTQHYGGLTVAPSRKGGLSARQEAKATEFLTVHLQEDFTLQNLADACGLSRSYFSKAFKVTFGKTPRRWLAEFRVARACELLRTNMPISQISLSCGFADQSHLTRVFSDVMGEPPGGWRRNLRVFSHERPASAEMPLSVKDWGSNRAPLKDLRFLKTHVSLATSPSYPTMAHSKSLPSATAS</sequence>
<keyword evidence="3" id="KW-0804">Transcription</keyword>
<evidence type="ECO:0000259" key="4">
    <source>
        <dbReference type="PROSITE" id="PS01124"/>
    </source>
</evidence>
<dbReference type="SUPFAM" id="SSF46689">
    <property type="entry name" value="Homeodomain-like"/>
    <property type="match status" value="2"/>
</dbReference>
<evidence type="ECO:0000256" key="1">
    <source>
        <dbReference type="ARBA" id="ARBA00023015"/>
    </source>
</evidence>
<keyword evidence="6" id="KW-1185">Reference proteome</keyword>
<dbReference type="InterPro" id="IPR009057">
    <property type="entry name" value="Homeodomain-like_sf"/>
</dbReference>
<dbReference type="InterPro" id="IPR018060">
    <property type="entry name" value="HTH_AraC"/>
</dbReference>
<dbReference type="PANTHER" id="PTHR46796:SF14">
    <property type="entry name" value="TRANSCRIPTIONAL REGULATORY PROTEIN"/>
    <property type="match status" value="1"/>
</dbReference>
<dbReference type="GO" id="GO:0003700">
    <property type="term" value="F:DNA-binding transcription factor activity"/>
    <property type="evidence" value="ECO:0007669"/>
    <property type="project" value="InterPro"/>
</dbReference>
<dbReference type="EMBL" id="FWFV01000019">
    <property type="protein sequence ID" value="SLN71452.1"/>
    <property type="molecule type" value="Genomic_DNA"/>
</dbReference>
<dbReference type="InterPro" id="IPR018062">
    <property type="entry name" value="HTH_AraC-typ_CS"/>
</dbReference>
<evidence type="ECO:0000256" key="2">
    <source>
        <dbReference type="ARBA" id="ARBA00023125"/>
    </source>
</evidence>
<dbReference type="STRING" id="315423.SAMN04488020_1256"/>
<dbReference type="Pfam" id="PF12833">
    <property type="entry name" value="HTH_18"/>
    <property type="match status" value="1"/>
</dbReference>
<dbReference type="AlphaFoldDB" id="A0A1Y5TVU9"/>
<organism evidence="5 6">
    <name type="scientific">Palleronia marisminoris</name>
    <dbReference type="NCBI Taxonomy" id="315423"/>
    <lineage>
        <taxon>Bacteria</taxon>
        <taxon>Pseudomonadati</taxon>
        <taxon>Pseudomonadota</taxon>
        <taxon>Alphaproteobacteria</taxon>
        <taxon>Rhodobacterales</taxon>
        <taxon>Roseobacteraceae</taxon>
        <taxon>Palleronia</taxon>
    </lineage>
</organism>
<dbReference type="Gene3D" id="1.10.10.60">
    <property type="entry name" value="Homeodomain-like"/>
    <property type="match status" value="2"/>
</dbReference>
<reference evidence="5 6" key="1">
    <citation type="submission" date="2017-03" db="EMBL/GenBank/DDBJ databases">
        <authorList>
            <person name="Afonso C.L."/>
            <person name="Miller P.J."/>
            <person name="Scott M.A."/>
            <person name="Spackman E."/>
            <person name="Goraichik I."/>
            <person name="Dimitrov K.M."/>
            <person name="Suarez D.L."/>
            <person name="Swayne D.E."/>
        </authorList>
    </citation>
    <scope>NUCLEOTIDE SEQUENCE [LARGE SCALE GENOMIC DNA]</scope>
    <source>
        <strain evidence="5 6">CECT 7066</strain>
    </source>
</reference>
<gene>
    <name evidence="5" type="primary">yesS_2</name>
    <name evidence="5" type="ORF">PAM7066_03662</name>
</gene>
<evidence type="ECO:0000256" key="3">
    <source>
        <dbReference type="ARBA" id="ARBA00023163"/>
    </source>
</evidence>
<dbReference type="InterPro" id="IPR050204">
    <property type="entry name" value="AraC_XylS_family_regulators"/>
</dbReference>
<dbReference type="RefSeq" id="WP_175484743.1">
    <property type="nucleotide sequence ID" value="NZ_FOPF01000025.1"/>
</dbReference>
<dbReference type="Proteomes" id="UP000193870">
    <property type="component" value="Unassembled WGS sequence"/>
</dbReference>
<evidence type="ECO:0000313" key="6">
    <source>
        <dbReference type="Proteomes" id="UP000193870"/>
    </source>
</evidence>
<feature type="domain" description="HTH araC/xylS-type" evidence="4">
    <location>
        <begin position="193"/>
        <end position="290"/>
    </location>
</feature>
<dbReference type="PROSITE" id="PS01124">
    <property type="entry name" value="HTH_ARAC_FAMILY_2"/>
    <property type="match status" value="1"/>
</dbReference>
<keyword evidence="2" id="KW-0238">DNA-binding</keyword>
<evidence type="ECO:0000313" key="5">
    <source>
        <dbReference type="EMBL" id="SLN71452.1"/>
    </source>
</evidence>
<protein>
    <submittedName>
        <fullName evidence="5">HTH-type transcriptional regulator YesS</fullName>
    </submittedName>
</protein>
<keyword evidence="1" id="KW-0805">Transcription regulation</keyword>
<dbReference type="GO" id="GO:0043565">
    <property type="term" value="F:sequence-specific DNA binding"/>
    <property type="evidence" value="ECO:0007669"/>
    <property type="project" value="InterPro"/>
</dbReference>
<dbReference type="PANTHER" id="PTHR46796">
    <property type="entry name" value="HTH-TYPE TRANSCRIPTIONAL ACTIVATOR RHAS-RELATED"/>
    <property type="match status" value="1"/>
</dbReference>